<feature type="region of interest" description="Disordered" evidence="4">
    <location>
        <begin position="241"/>
        <end position="382"/>
    </location>
</feature>
<feature type="compositionally biased region" description="Acidic residues" evidence="4">
    <location>
        <begin position="326"/>
        <end position="340"/>
    </location>
</feature>
<protein>
    <recommendedName>
        <fullName evidence="7">Tho complex subunit 7</fullName>
    </recommendedName>
</protein>
<feature type="compositionally biased region" description="Basic and acidic residues" evidence="4">
    <location>
        <begin position="362"/>
        <end position="382"/>
    </location>
</feature>
<dbReference type="InterPro" id="IPR008501">
    <property type="entry name" value="THOC7/Mft1"/>
</dbReference>
<gene>
    <name evidence="5" type="ORF">PRK78_003350</name>
</gene>
<evidence type="ECO:0000256" key="4">
    <source>
        <dbReference type="SAM" id="MobiDB-lite"/>
    </source>
</evidence>
<feature type="compositionally biased region" description="Polar residues" evidence="4">
    <location>
        <begin position="18"/>
        <end position="27"/>
    </location>
</feature>
<accession>A0AAF0IIB0</accession>
<keyword evidence="2" id="KW-0539">Nucleus</keyword>
<dbReference type="Proteomes" id="UP001219355">
    <property type="component" value="Chromosome 2"/>
</dbReference>
<reference evidence="5" key="1">
    <citation type="submission" date="2023-03" db="EMBL/GenBank/DDBJ databases">
        <title>Emydomyces testavorans Genome Sequence.</title>
        <authorList>
            <person name="Hoyer L."/>
        </authorList>
    </citation>
    <scope>NUCLEOTIDE SEQUENCE</scope>
    <source>
        <strain evidence="5">16-2883</strain>
    </source>
</reference>
<dbReference type="GO" id="GO:0000445">
    <property type="term" value="C:THO complex part of transcription export complex"/>
    <property type="evidence" value="ECO:0007669"/>
    <property type="project" value="InterPro"/>
</dbReference>
<name>A0AAF0IIB0_9EURO</name>
<evidence type="ECO:0000313" key="5">
    <source>
        <dbReference type="EMBL" id="WEW57883.1"/>
    </source>
</evidence>
<feature type="compositionally biased region" description="Polar residues" evidence="4">
    <location>
        <begin position="261"/>
        <end position="270"/>
    </location>
</feature>
<organism evidence="5 6">
    <name type="scientific">Emydomyces testavorans</name>
    <dbReference type="NCBI Taxonomy" id="2070801"/>
    <lineage>
        <taxon>Eukaryota</taxon>
        <taxon>Fungi</taxon>
        <taxon>Dikarya</taxon>
        <taxon>Ascomycota</taxon>
        <taxon>Pezizomycotina</taxon>
        <taxon>Eurotiomycetes</taxon>
        <taxon>Eurotiomycetidae</taxon>
        <taxon>Onygenales</taxon>
        <taxon>Nannizziopsiaceae</taxon>
        <taxon>Emydomyces</taxon>
    </lineage>
</organism>
<comment type="subcellular location">
    <subcellularLocation>
        <location evidence="1">Nucleus</location>
    </subcellularLocation>
</comment>
<keyword evidence="3" id="KW-0175">Coiled coil</keyword>
<evidence type="ECO:0000313" key="6">
    <source>
        <dbReference type="Proteomes" id="UP001219355"/>
    </source>
</evidence>
<dbReference type="Pfam" id="PF05615">
    <property type="entry name" value="THOC7"/>
    <property type="match status" value="1"/>
</dbReference>
<keyword evidence="6" id="KW-1185">Reference proteome</keyword>
<dbReference type="AlphaFoldDB" id="A0AAF0IIB0"/>
<sequence length="382" mass="42865">MDSYTLLDQADEGEFSPFSRNEPSTAHASPGLDSLHKSRLLNVEEKPFKRITKRLLTPSSVIYSPTAFLPTPPPDFAPADENALARQEAERQKLLKEWRQFREDVTLDFAAFESSIARIQFLLSSNAKERDRYAAEKLRILATAQEVKDNTAELRKQLEEAQKTLALRKTYDELAEKITSNRLLRPREDQQANLEKLNAEIAKLEMESGEYAQTWAERREQFGRIVDEGMNLRRLIRDEKEEVERREGMEEGEEGDEGDTSSKGRTSTVGTPRPDHDGMTPSQPMEDVVLTSGKLNTEKLKTSAIRAGTPLRQAITTSETATDVKETEDESVADEGEITGDESSPRGAAAPDDDSFSSKTVNKVEEGEKIPDNKPVDQMDTT</sequence>
<evidence type="ECO:0000256" key="1">
    <source>
        <dbReference type="ARBA" id="ARBA00004123"/>
    </source>
</evidence>
<proteinExistence type="predicted"/>
<dbReference type="GO" id="GO:0006397">
    <property type="term" value="P:mRNA processing"/>
    <property type="evidence" value="ECO:0007669"/>
    <property type="project" value="InterPro"/>
</dbReference>
<dbReference type="EMBL" id="CP120628">
    <property type="protein sequence ID" value="WEW57883.1"/>
    <property type="molecule type" value="Genomic_DNA"/>
</dbReference>
<evidence type="ECO:0000256" key="2">
    <source>
        <dbReference type="ARBA" id="ARBA00023242"/>
    </source>
</evidence>
<feature type="coiled-coil region" evidence="3">
    <location>
        <begin position="141"/>
        <end position="214"/>
    </location>
</feature>
<feature type="region of interest" description="Disordered" evidence="4">
    <location>
        <begin position="1"/>
        <end position="33"/>
    </location>
</feature>
<feature type="compositionally biased region" description="Acidic residues" evidence="4">
    <location>
        <begin position="250"/>
        <end position="259"/>
    </location>
</feature>
<evidence type="ECO:0008006" key="7">
    <source>
        <dbReference type="Google" id="ProtNLM"/>
    </source>
</evidence>
<evidence type="ECO:0000256" key="3">
    <source>
        <dbReference type="SAM" id="Coils"/>
    </source>
</evidence>